<reference evidence="4" key="2">
    <citation type="journal article" date="2022" name="Nat. Microbiol.">
        <title>A closed Candidatus Odinarchaeum chromosome exposes Asgard archaeal viruses.</title>
        <authorList>
            <person name="Tamarit D."/>
            <person name="Caceres E.F."/>
            <person name="Krupovic M."/>
            <person name="Nijland R."/>
            <person name="Eme L."/>
            <person name="Robinson N.P."/>
            <person name="Ettema T.J.G."/>
        </authorList>
    </citation>
    <scope>NUCLEOTIDE SEQUENCE</scope>
    <source>
        <strain evidence="4">LCB_4</strain>
    </source>
</reference>
<gene>
    <name evidence="4" type="ORF">OdinLCB4_006440</name>
</gene>
<organism evidence="4 5">
    <name type="scientific">Odinarchaeota yellowstonii (strain LCB_4)</name>
    <dbReference type="NCBI Taxonomy" id="1841599"/>
    <lineage>
        <taxon>Archaea</taxon>
        <taxon>Promethearchaeati</taxon>
        <taxon>Candidatus Odinarchaeota</taxon>
        <taxon>Candidatus Odinarchaeia</taxon>
        <taxon>Candidatus Odinarchaeales</taxon>
        <taxon>Candidatus Odinarchaeaceae</taxon>
        <taxon>Candidatus Odinarchaeum</taxon>
    </lineage>
</organism>
<dbReference type="Pfam" id="PF03266">
    <property type="entry name" value="NTPase_1"/>
    <property type="match status" value="1"/>
</dbReference>
<dbReference type="InterPro" id="IPR004948">
    <property type="entry name" value="Nuc-triphosphatase_THEP1"/>
</dbReference>
<evidence type="ECO:0000313" key="4">
    <source>
        <dbReference type="EMBL" id="WEU40103.1"/>
    </source>
</evidence>
<sequence length="170" mass="19253">MNILVTGPPRSGKTTLIKNIVEELNKKTIGFITEEFLKQGKRVGFKIKTFSGLESMLASIDNKHTSVFVGKYGVFLENLELVLETLEKELKTGSYDLIVVDEIGKMELSSKRFRDFITESLDLGKVFGSIMLYDNAFTKSVKERTDTKVYTLTRGSWVNVKNKILEDLKS</sequence>
<keyword evidence="2" id="KW-0378">Hydrolase</keyword>
<proteinExistence type="predicted"/>
<accession>A0AAF0IAL7</accession>
<dbReference type="GO" id="GO:0017111">
    <property type="term" value="F:ribonucleoside triphosphate phosphatase activity"/>
    <property type="evidence" value="ECO:0007669"/>
    <property type="project" value="InterPro"/>
</dbReference>
<keyword evidence="1" id="KW-0547">Nucleotide-binding</keyword>
<dbReference type="PANTHER" id="PTHR43146">
    <property type="entry name" value="CANCER-RELATED NUCLEOSIDE-TRIPHOSPHATASE"/>
    <property type="match status" value="1"/>
</dbReference>
<evidence type="ECO:0000256" key="3">
    <source>
        <dbReference type="ARBA" id="ARBA00022840"/>
    </source>
</evidence>
<keyword evidence="3" id="KW-0067">ATP-binding</keyword>
<dbReference type="GO" id="GO:0005524">
    <property type="term" value="F:ATP binding"/>
    <property type="evidence" value="ECO:0007669"/>
    <property type="project" value="UniProtKB-KW"/>
</dbReference>
<dbReference type="SUPFAM" id="SSF52540">
    <property type="entry name" value="P-loop containing nucleoside triphosphate hydrolases"/>
    <property type="match status" value="1"/>
</dbReference>
<evidence type="ECO:0000256" key="2">
    <source>
        <dbReference type="ARBA" id="ARBA00022801"/>
    </source>
</evidence>
<evidence type="ECO:0000313" key="5">
    <source>
        <dbReference type="Proteomes" id="UP000186851"/>
    </source>
</evidence>
<dbReference type="Proteomes" id="UP000186851">
    <property type="component" value="Chromosome"/>
</dbReference>
<dbReference type="AlphaFoldDB" id="A0AAF0IAL7"/>
<evidence type="ECO:0000256" key="1">
    <source>
        <dbReference type="ARBA" id="ARBA00022741"/>
    </source>
</evidence>
<dbReference type="InterPro" id="IPR027417">
    <property type="entry name" value="P-loop_NTPase"/>
</dbReference>
<dbReference type="PANTHER" id="PTHR43146:SF1">
    <property type="entry name" value="CANCER-RELATED NUCLEOSIDE-TRIPHOSPHATASE"/>
    <property type="match status" value="1"/>
</dbReference>
<protein>
    <submittedName>
        <fullName evidence="4">Nucleoside-triphosphatase</fullName>
    </submittedName>
</protein>
<name>A0AAF0IAL7_ODILC</name>
<dbReference type="EMBL" id="CP091871">
    <property type="protein sequence ID" value="WEU40103.1"/>
    <property type="molecule type" value="Genomic_DNA"/>
</dbReference>
<dbReference type="Gene3D" id="3.40.50.300">
    <property type="entry name" value="P-loop containing nucleotide triphosphate hydrolases"/>
    <property type="match status" value="1"/>
</dbReference>
<reference evidence="4" key="1">
    <citation type="journal article" date="2017" name="Nature">
        <title>Asgard archaea illuminate the origin of eukaryotic cellular complexity.</title>
        <authorList>
            <person name="Zaremba-Niedzwiedzka K."/>
            <person name="Caceres E.F."/>
            <person name="Saw J.H."/>
            <person name="Backstrom D."/>
            <person name="Juzokaite L."/>
            <person name="Vancaester E."/>
            <person name="Seitz K.W."/>
            <person name="Anantharaman K."/>
            <person name="Starnawski P."/>
            <person name="Kjeldsen K.U."/>
            <person name="Scott M.B."/>
            <person name="Nunoura T."/>
            <person name="Banfield J.F."/>
            <person name="Schramm A."/>
            <person name="Baker B.J."/>
            <person name="Spang A."/>
            <person name="Ettema T.J.G."/>
        </authorList>
    </citation>
    <scope>NUCLEOTIDE SEQUENCE</scope>
    <source>
        <strain evidence="4">LCB_4</strain>
    </source>
</reference>
<dbReference type="KEGG" id="oyw:OdinLCB4_006440"/>